<dbReference type="AlphaFoldDB" id="A0A4R1YBP1"/>
<reference evidence="2 3" key="1">
    <citation type="submission" date="2019-03" db="EMBL/GenBank/DDBJ databases">
        <title>Genomic Encyclopedia of Type Strains, Phase IV (KMG-IV): sequencing the most valuable type-strain genomes for metagenomic binning, comparative biology and taxonomic classification.</title>
        <authorList>
            <person name="Goeker M."/>
        </authorList>
    </citation>
    <scope>NUCLEOTIDE SEQUENCE [LARGE SCALE GENOMIC DNA]</scope>
    <source>
        <strain evidence="2 3">DSM 21153</strain>
    </source>
</reference>
<dbReference type="RefSeq" id="WP_165899329.1">
    <property type="nucleotide sequence ID" value="NZ_SLVM01000054.1"/>
</dbReference>
<protein>
    <submittedName>
        <fullName evidence="2">Uncharacterized protein</fullName>
    </submittedName>
</protein>
<feature type="non-terminal residue" evidence="2">
    <location>
        <position position="1"/>
    </location>
</feature>
<dbReference type="EMBL" id="SLVM01000054">
    <property type="protein sequence ID" value="TCM73367.1"/>
    <property type="molecule type" value="Genomic_DNA"/>
</dbReference>
<sequence>TTPDPVLPAPDDTGEAETPDSPPDTSPETQPDNGGEYTTRPPQQGPVTEHDGVSVLEIAGGRVTTLEVAATGAVVKVEITDLPAHGNATVNLDNSIALVLSGSDYSGPLSLGYKITHADGTTESATASFNVAPPAQQAGWGTGTHYMLETDANGDVIVETGDNHRKVYISGSENALSKADIAALEGLKESAITAKWLITHPEYGGSEEMALASDVGMELWYGLTGAWPREATSHWLLFERGHTYEDLGRIIARGSEGESELHPIHVTSWGEGERPVLNSQLRVYQEPSKNVVVTDVTFTNSVSLLGQNGIVENFLFDDVLITGSMFGMDKTKHITFRNSEIQHVAKDAPTGDNWHPHVDRSGGFFAGAVEGLLFENNFVYHNGWSEGYDGTADAGMPPSMYSHNIYLQNTTTDVTFRDNISAMGSSYGAQMRGGGYIEDNAFIDNNAAVSMMGGIYQTDGPIGNFSFFTNNLVTSGAHKMASQIGGLTMGVLNGAYDTTLLDNIVAHLADPNNPEEFEAKRWAHSPLTNDHDPFYDNTIIYNWIGSRYMDYSTLWENDGANGLDSATLNQVTIQNFAAELLDKDSATIKDLMEYIGSLADTELDDTFTADQIIAWFQTGFGLSPQTDGSAVDHRFIPNALADGIRWDNRINWTTNEVPDDGDTVDLGGNWVYYGARTTRIEDLDLGSGGRLHVTSGKLTVEGTLETGARGGLITVEGAGQFWTDGYAGTSRLTIDIDGGRFANIGHVSGTISVSASGGQTILATDGAAFDLGGSSELRIEGSKAKVGFDGAEDSTAVLRMSEGAILTFEGDAKGFSTLTEFRSGHWDQSGSPVKSGVLLDGLLQIDLSSYAGGIGTHTLIAVDAIAGAFEGINIHGLDGRFDATVYVDYERDELRLDLGNGSGQVDIRMLGDAWDGSDEDAELWEELTANQGVHDQTMPWILDDQDDLPDLLSAA</sequence>
<evidence type="ECO:0000313" key="2">
    <source>
        <dbReference type="EMBL" id="TCM73367.1"/>
    </source>
</evidence>
<comment type="caution">
    <text evidence="2">The sequence shown here is derived from an EMBL/GenBank/DDBJ whole genome shotgun (WGS) entry which is preliminary data.</text>
</comment>
<name>A0A4R1YBP1_9RHOB</name>
<accession>A0A4R1YBP1</accession>
<evidence type="ECO:0000256" key="1">
    <source>
        <dbReference type="SAM" id="MobiDB-lite"/>
    </source>
</evidence>
<proteinExistence type="predicted"/>
<dbReference type="Proteomes" id="UP000295277">
    <property type="component" value="Unassembled WGS sequence"/>
</dbReference>
<evidence type="ECO:0000313" key="3">
    <source>
        <dbReference type="Proteomes" id="UP000295277"/>
    </source>
</evidence>
<dbReference type="InterPro" id="IPR011050">
    <property type="entry name" value="Pectin_lyase_fold/virulence"/>
</dbReference>
<keyword evidence="3" id="KW-1185">Reference proteome</keyword>
<organism evidence="2 3">
    <name type="scientific">Rhodovulum steppense</name>
    <dbReference type="NCBI Taxonomy" id="540251"/>
    <lineage>
        <taxon>Bacteria</taxon>
        <taxon>Pseudomonadati</taxon>
        <taxon>Pseudomonadota</taxon>
        <taxon>Alphaproteobacteria</taxon>
        <taxon>Rhodobacterales</taxon>
        <taxon>Paracoccaceae</taxon>
        <taxon>Rhodovulum</taxon>
    </lineage>
</organism>
<gene>
    <name evidence="2" type="ORF">EV216_1541</name>
</gene>
<dbReference type="SUPFAM" id="SSF51126">
    <property type="entry name" value="Pectin lyase-like"/>
    <property type="match status" value="1"/>
</dbReference>
<feature type="region of interest" description="Disordered" evidence="1">
    <location>
        <begin position="1"/>
        <end position="49"/>
    </location>
</feature>